<gene>
    <name evidence="13" type="primary">rpoN2</name>
    <name evidence="13" type="ORF">SAE02_37030</name>
</gene>
<protein>
    <recommendedName>
        <fullName evidence="9">RNA polymerase sigma-54 factor</fullName>
    </recommendedName>
</protein>
<dbReference type="InterPro" id="IPR007046">
    <property type="entry name" value="RNA_pol_sigma_54_core-bd"/>
</dbReference>
<evidence type="ECO:0000256" key="10">
    <source>
        <dbReference type="SAM" id="MobiDB-lite"/>
    </source>
</evidence>
<evidence type="ECO:0000256" key="4">
    <source>
        <dbReference type="ARBA" id="ARBA00022695"/>
    </source>
</evidence>
<accession>A0A512DSX0</accession>
<dbReference type="GO" id="GO:0003677">
    <property type="term" value="F:DNA binding"/>
    <property type="evidence" value="ECO:0007669"/>
    <property type="project" value="UniProtKB-KW"/>
</dbReference>
<evidence type="ECO:0000256" key="2">
    <source>
        <dbReference type="ARBA" id="ARBA00022478"/>
    </source>
</evidence>
<dbReference type="Gene3D" id="1.10.10.1330">
    <property type="entry name" value="RNA polymerase sigma-54 factor, core-binding domain"/>
    <property type="match status" value="1"/>
</dbReference>
<dbReference type="PROSITE" id="PS50044">
    <property type="entry name" value="SIGMA54_3"/>
    <property type="match status" value="1"/>
</dbReference>
<dbReference type="PROSITE" id="PS00718">
    <property type="entry name" value="SIGMA54_2"/>
    <property type="match status" value="1"/>
</dbReference>
<dbReference type="RefSeq" id="WP_044427716.1">
    <property type="nucleotide sequence ID" value="NZ_BJYZ01000017.1"/>
</dbReference>
<keyword evidence="5 9" id="KW-0805">Transcription regulation</keyword>
<dbReference type="GO" id="GO:0006352">
    <property type="term" value="P:DNA-templated transcription initiation"/>
    <property type="evidence" value="ECO:0007669"/>
    <property type="project" value="InterPro"/>
</dbReference>
<organism evidence="13 14">
    <name type="scientific">Skermanella aerolata</name>
    <dbReference type="NCBI Taxonomy" id="393310"/>
    <lineage>
        <taxon>Bacteria</taxon>
        <taxon>Pseudomonadati</taxon>
        <taxon>Pseudomonadota</taxon>
        <taxon>Alphaproteobacteria</taxon>
        <taxon>Rhodospirillales</taxon>
        <taxon>Azospirillaceae</taxon>
        <taxon>Skermanella</taxon>
    </lineage>
</organism>
<keyword evidence="4 9" id="KW-0548">Nucleotidyltransferase</keyword>
<evidence type="ECO:0000256" key="8">
    <source>
        <dbReference type="ARBA" id="ARBA00023163"/>
    </source>
</evidence>
<dbReference type="PANTHER" id="PTHR32248">
    <property type="entry name" value="RNA POLYMERASE SIGMA-54 FACTOR"/>
    <property type="match status" value="1"/>
</dbReference>
<dbReference type="GO" id="GO:0016779">
    <property type="term" value="F:nucleotidyltransferase activity"/>
    <property type="evidence" value="ECO:0007669"/>
    <property type="project" value="UniProtKB-KW"/>
</dbReference>
<sequence length="535" mass="58494">MALSQRLDLRQTQSLVMTPQLQQAIKLLQLSNMELSDYVDREVEQNPLLERDDSEFGGGDGSASPEAGGGGGGDGSQGGAEGGAGVNSPNQSDQGPAINPADQRQRDTHELTTSDHMAGGADSPLDTDFENVWTNGSAADGSFDGAEAFGDWSSRGGGGSFEDGDFNLEQTLSGDLSLRDHLIGQMNVDLIDPVDRLIGLALIDLLDAAGYVTGSLADLAEQLNCDLADIERVLLRVQRFDPPGIFARSLSECLAIQLRERNRLDPAIQALLDNLELLAARNVPALLKVCGVDAEDLSDMVSEIRTLDPKPALRFDHQVVQTVTPDILMRVQPGGGWLIELNTETLPRVLINQRYFAQVSGECRNKAEKEYVAERFHSANWLVKSLHQRANTILKVATEIVRQQDLFFVKGVQSLRPLILRDIAEAIGMHESTVSRVTTNKFMATPRGVFELKYFFTSSISGADGEASHSAEAVRFRIKALIDGEPPSGILSDDRIVEILKSDGIEIARRTVAKYREAMRIPSSVQRRREKCMRL</sequence>
<evidence type="ECO:0000256" key="1">
    <source>
        <dbReference type="ARBA" id="ARBA00008798"/>
    </source>
</evidence>
<evidence type="ECO:0000256" key="6">
    <source>
        <dbReference type="ARBA" id="ARBA00023082"/>
    </source>
</evidence>
<dbReference type="NCBIfam" id="NF009118">
    <property type="entry name" value="PRK12469.1"/>
    <property type="match status" value="1"/>
</dbReference>
<dbReference type="EMBL" id="BJYZ01000017">
    <property type="protein sequence ID" value="GEO39555.1"/>
    <property type="molecule type" value="Genomic_DNA"/>
</dbReference>
<dbReference type="PANTHER" id="PTHR32248:SF4">
    <property type="entry name" value="RNA POLYMERASE SIGMA-54 FACTOR"/>
    <property type="match status" value="1"/>
</dbReference>
<dbReference type="GO" id="GO:0016987">
    <property type="term" value="F:sigma factor activity"/>
    <property type="evidence" value="ECO:0007669"/>
    <property type="project" value="UniProtKB-KW"/>
</dbReference>
<comment type="similarity">
    <text evidence="1 9">Belongs to the sigma-54 factor family.</text>
</comment>
<dbReference type="PRINTS" id="PR00045">
    <property type="entry name" value="SIGMA54FCT"/>
</dbReference>
<evidence type="ECO:0000256" key="3">
    <source>
        <dbReference type="ARBA" id="ARBA00022679"/>
    </source>
</evidence>
<dbReference type="GO" id="GO:0000428">
    <property type="term" value="C:DNA-directed RNA polymerase complex"/>
    <property type="evidence" value="ECO:0007669"/>
    <property type="project" value="UniProtKB-KW"/>
</dbReference>
<evidence type="ECO:0000259" key="11">
    <source>
        <dbReference type="Pfam" id="PF04552"/>
    </source>
</evidence>
<dbReference type="OrthoDB" id="9814402at2"/>
<dbReference type="NCBIfam" id="TIGR02395">
    <property type="entry name" value="rpoN_sigma"/>
    <property type="match status" value="1"/>
</dbReference>
<feature type="domain" description="RNA polymerase sigma factor 54 DNA-binding" evidence="11">
    <location>
        <begin position="370"/>
        <end position="529"/>
    </location>
</feature>
<dbReference type="GO" id="GO:0001216">
    <property type="term" value="F:DNA-binding transcription activator activity"/>
    <property type="evidence" value="ECO:0007669"/>
    <property type="project" value="InterPro"/>
</dbReference>
<name>A0A512DSX0_9PROT</name>
<reference evidence="13 14" key="1">
    <citation type="submission" date="2019-07" db="EMBL/GenBank/DDBJ databases">
        <title>Whole genome shotgun sequence of Skermanella aerolata NBRC 106429.</title>
        <authorList>
            <person name="Hosoyama A."/>
            <person name="Uohara A."/>
            <person name="Ohji S."/>
            <person name="Ichikawa N."/>
        </authorList>
    </citation>
    <scope>NUCLEOTIDE SEQUENCE [LARGE SCALE GENOMIC DNA]</scope>
    <source>
        <strain evidence="13 14">NBRC 106429</strain>
    </source>
</reference>
<evidence type="ECO:0000259" key="12">
    <source>
        <dbReference type="Pfam" id="PF04963"/>
    </source>
</evidence>
<evidence type="ECO:0000256" key="7">
    <source>
        <dbReference type="ARBA" id="ARBA00023125"/>
    </source>
</evidence>
<dbReference type="Pfam" id="PF00309">
    <property type="entry name" value="Sigma54_AID"/>
    <property type="match status" value="1"/>
</dbReference>
<keyword evidence="7 9" id="KW-0238">DNA-binding</keyword>
<dbReference type="InterPro" id="IPR038709">
    <property type="entry name" value="RpoN_core-bd_sf"/>
</dbReference>
<keyword evidence="3 9" id="KW-0808">Transferase</keyword>
<keyword evidence="2 9" id="KW-0240">DNA-directed RNA polymerase</keyword>
<comment type="function">
    <text evidence="9">Sigma factors are initiation factors that promote the attachment of RNA polymerase to specific initiation sites and are then released.</text>
</comment>
<dbReference type="PIRSF" id="PIRSF000774">
    <property type="entry name" value="RpoN"/>
    <property type="match status" value="1"/>
</dbReference>
<evidence type="ECO:0000256" key="5">
    <source>
        <dbReference type="ARBA" id="ARBA00023015"/>
    </source>
</evidence>
<evidence type="ECO:0000313" key="13">
    <source>
        <dbReference type="EMBL" id="GEO39555.1"/>
    </source>
</evidence>
<dbReference type="InterPro" id="IPR000394">
    <property type="entry name" value="RNA_pol_sigma_54"/>
</dbReference>
<dbReference type="Pfam" id="PF04552">
    <property type="entry name" value="Sigma54_DBD"/>
    <property type="match status" value="1"/>
</dbReference>
<feature type="compositionally biased region" description="Gly residues" evidence="10">
    <location>
        <begin position="56"/>
        <end position="85"/>
    </location>
</feature>
<feature type="compositionally biased region" description="Basic and acidic residues" evidence="10">
    <location>
        <begin position="103"/>
        <end position="113"/>
    </location>
</feature>
<keyword evidence="6 9" id="KW-0731">Sigma factor</keyword>
<dbReference type="InterPro" id="IPR007634">
    <property type="entry name" value="RNA_pol_sigma_54_DNA-bd"/>
</dbReference>
<dbReference type="Gene3D" id="1.10.10.60">
    <property type="entry name" value="Homeodomain-like"/>
    <property type="match status" value="1"/>
</dbReference>
<evidence type="ECO:0000256" key="9">
    <source>
        <dbReference type="PIRNR" id="PIRNR000774"/>
    </source>
</evidence>
<dbReference type="Pfam" id="PF04963">
    <property type="entry name" value="Sigma54_CBD"/>
    <property type="match status" value="1"/>
</dbReference>
<keyword evidence="8 9" id="KW-0804">Transcription</keyword>
<feature type="domain" description="RNA polymerase sigma factor 54 core-binding" evidence="12">
    <location>
        <begin position="168"/>
        <end position="355"/>
    </location>
</feature>
<proteinExistence type="inferred from homology"/>
<dbReference type="NCBIfam" id="NF004596">
    <property type="entry name" value="PRK05932.1-3"/>
    <property type="match status" value="1"/>
</dbReference>
<dbReference type="PROSITE" id="PS00717">
    <property type="entry name" value="SIGMA54_1"/>
    <property type="match status" value="1"/>
</dbReference>
<evidence type="ECO:0000313" key="14">
    <source>
        <dbReference type="Proteomes" id="UP000321523"/>
    </source>
</evidence>
<keyword evidence="14" id="KW-1185">Reference proteome</keyword>
<comment type="caution">
    <text evidence="13">The sequence shown here is derived from an EMBL/GenBank/DDBJ whole genome shotgun (WGS) entry which is preliminary data.</text>
</comment>
<feature type="region of interest" description="Disordered" evidence="10">
    <location>
        <begin position="49"/>
        <end position="129"/>
    </location>
</feature>
<dbReference type="Proteomes" id="UP000321523">
    <property type="component" value="Unassembled WGS sequence"/>
</dbReference>
<dbReference type="AlphaFoldDB" id="A0A512DSX0"/>